<protein>
    <submittedName>
        <fullName evidence="1">Uncharacterized protein</fullName>
    </submittedName>
</protein>
<evidence type="ECO:0000313" key="2">
    <source>
        <dbReference type="Proteomes" id="UP000029346"/>
    </source>
</evidence>
<proteinExistence type="predicted"/>
<gene>
    <name evidence="1" type="ORF">PBI_MARQUARDT_61</name>
</gene>
<accession>A0A088FS09</accession>
<dbReference type="Proteomes" id="UP000029346">
    <property type="component" value="Segment"/>
</dbReference>
<dbReference type="KEGG" id="vg:26625556"/>
<evidence type="ECO:0000313" key="1">
    <source>
        <dbReference type="EMBL" id="AIM51111.1"/>
    </source>
</evidence>
<organism evidence="1 2">
    <name type="scientific">Mycobacterium phage MarQuardt</name>
    <dbReference type="NCBI Taxonomy" id="1527516"/>
    <lineage>
        <taxon>Viruses</taxon>
        <taxon>Duplodnaviria</taxon>
        <taxon>Heunggongvirae</taxon>
        <taxon>Uroviricota</taxon>
        <taxon>Caudoviricetes</taxon>
        <taxon>Microwolfvirus</taxon>
        <taxon>Microwolfvirus JHC117</taxon>
    </lineage>
</organism>
<sequence>MNDPEQLALFDVDELGWTEGVHDYVHQGDE</sequence>
<dbReference type="RefSeq" id="YP_009198486.1">
    <property type="nucleotide sequence ID" value="NC_028798.1"/>
</dbReference>
<reference evidence="1 2" key="1">
    <citation type="submission" date="2014-07" db="EMBL/GenBank/DDBJ databases">
        <authorList>
            <person name="Barna A.M."/>
            <person name="Butterbrodt E.W."/>
            <person name="Cole K.D."/>
            <person name="Kelling B.L."/>
            <person name="Kponou M.-M.Y."/>
            <person name="Mack M.A."/>
            <person name="Mohn T.C."/>
            <person name="Neisius C."/>
            <person name="Nolting E.C."/>
            <person name="Pumper S.J."/>
            <person name="Schmidt M.E."/>
            <person name="Sirek E."/>
            <person name="Sorge E.L."/>
            <person name="Wilson R.K."/>
            <person name="Bonilla J.A."/>
            <person name="Klyczek K."/>
            <person name="Mogen K.L."/>
            <person name="Serrano M.G."/>
            <person name="Buck G."/>
            <person name="Lee V."/>
            <person name="Wang Y."/>
            <person name="Carvalho R."/>
            <person name="Voegtly L."/>
            <person name="Shi R."/>
            <person name="Duckworth R."/>
            <person name="Johnson A."/>
            <person name="Loviza R."/>
            <person name="Walstead R."/>
            <person name="Shah Z."/>
            <person name="Kiflezghi M."/>
            <person name="Wade K."/>
            <person name="Anders K.R."/>
            <person name="Braun M.A."/>
            <person name="Delesalle V.A."/>
            <person name="Hughes L.E."/>
            <person name="Ware V.C."/>
            <person name="Bradley K.W."/>
            <person name="Barker L.P."/>
            <person name="Asai D.J."/>
            <person name="Bowman C.A."/>
            <person name="Russell D.A."/>
            <person name="Pope W.H."/>
            <person name="Jacobs-Sera D."/>
            <person name="Hendrix R.W."/>
            <person name="Hatfull G.F."/>
        </authorList>
    </citation>
    <scope>NUCLEOTIDE SEQUENCE [LARGE SCALE GENOMIC DNA]</scope>
</reference>
<dbReference type="GeneID" id="26625556"/>
<name>A0A088FS09_9CAUD</name>
<dbReference type="EMBL" id="KM233454">
    <property type="protein sequence ID" value="AIM51111.1"/>
    <property type="molecule type" value="Genomic_DNA"/>
</dbReference>